<proteinExistence type="predicted"/>
<feature type="domain" description="Sigma-54 factor interaction" evidence="7">
    <location>
        <begin position="205"/>
        <end position="434"/>
    </location>
</feature>
<dbReference type="Gene3D" id="1.10.8.60">
    <property type="match status" value="1"/>
</dbReference>
<dbReference type="InterPro" id="IPR035965">
    <property type="entry name" value="PAS-like_dom_sf"/>
</dbReference>
<dbReference type="PROSITE" id="PS50045">
    <property type="entry name" value="SIGMA54_INTERACT_4"/>
    <property type="match status" value="1"/>
</dbReference>
<keyword evidence="4" id="KW-0238">DNA-binding</keyword>
<keyword evidence="1" id="KW-0547">Nucleotide-binding</keyword>
<keyword evidence="6" id="KW-0175">Coiled coil</keyword>
<dbReference type="InterPro" id="IPR027417">
    <property type="entry name" value="P-loop_NTPase"/>
</dbReference>
<dbReference type="InterPro" id="IPR025944">
    <property type="entry name" value="Sigma_54_int_dom_CS"/>
</dbReference>
<keyword evidence="10" id="KW-1185">Reference proteome</keyword>
<dbReference type="SUPFAM" id="SSF55785">
    <property type="entry name" value="PYP-like sensor domain (PAS domain)"/>
    <property type="match status" value="1"/>
</dbReference>
<dbReference type="Gene3D" id="3.30.450.20">
    <property type="entry name" value="PAS domain"/>
    <property type="match status" value="1"/>
</dbReference>
<dbReference type="SUPFAM" id="SSF46689">
    <property type="entry name" value="Homeodomain-like"/>
    <property type="match status" value="1"/>
</dbReference>
<dbReference type="PANTHER" id="PTHR32071">
    <property type="entry name" value="TRANSCRIPTIONAL REGULATORY PROTEIN"/>
    <property type="match status" value="1"/>
</dbReference>
<feature type="coiled-coil region" evidence="6">
    <location>
        <begin position="173"/>
        <end position="200"/>
    </location>
</feature>
<dbReference type="Pfam" id="PF25601">
    <property type="entry name" value="AAA_lid_14"/>
    <property type="match status" value="1"/>
</dbReference>
<accession>A0A6I6EQW4</accession>
<dbReference type="PROSITE" id="PS00688">
    <property type="entry name" value="SIGMA54_INTERACT_3"/>
    <property type="match status" value="1"/>
</dbReference>
<dbReference type="PROSITE" id="PS00676">
    <property type="entry name" value="SIGMA54_INTERACT_2"/>
    <property type="match status" value="1"/>
</dbReference>
<dbReference type="AlphaFoldDB" id="A0A6I6EQW4"/>
<dbReference type="InterPro" id="IPR000014">
    <property type="entry name" value="PAS"/>
</dbReference>
<evidence type="ECO:0000256" key="1">
    <source>
        <dbReference type="ARBA" id="ARBA00022741"/>
    </source>
</evidence>
<sequence>MKVVDIMKPCNKGQDSTTGIYGESFVHSLKIENLSFKGPNINVINDNGKKIGEIDKELLIYLINSADKVIIIDILDKFEEAVVAIDCQGKIFYANKAYSKILGVPIGKIIGKQMGKVEPGAEIINVLKTRKSVVRNKQYIKSLKKYVSVRIYPIQHNKELKAVVSIFTDSTEIVKLNEEIKRVNEVAKDFKEQAEAQNELSKLKIIGKSPVFVKAISQALVVAKTEASVLIRGENGVGKELIAKIIQSNSKRKDRSMITVNCAAVPENLIESELFGYEEGSFTGAKHGGKMGKFQLANGGTLFLDEVGDMPIAMQSKLLRVLQEGEIEKIGRQKSIPVDVRLITATNQPLEKMVQEKKFRQDLYYRLNIVEIQVPPLREREEDIGLLADYYLQKYNKKYEKDISFSEEVLSFLHSYSWPGNVRELQNCIEYSVIMCLEKCLNISHLPPHMKESLSEARRKKEKVEYDYGTLKEAVEAFEKKIIIEAISASQNNKSKAMRLLGVSRRTFYRKLQEYGIK</sequence>
<dbReference type="SMART" id="SM00382">
    <property type="entry name" value="AAA"/>
    <property type="match status" value="1"/>
</dbReference>
<evidence type="ECO:0000256" key="6">
    <source>
        <dbReference type="SAM" id="Coils"/>
    </source>
</evidence>
<keyword evidence="5" id="KW-0804">Transcription</keyword>
<keyword evidence="2" id="KW-0067">ATP-binding</keyword>
<name>A0A6I6EQW4_9CLOT</name>
<dbReference type="InterPro" id="IPR003593">
    <property type="entry name" value="AAA+_ATPase"/>
</dbReference>
<dbReference type="NCBIfam" id="TIGR00229">
    <property type="entry name" value="sensory_box"/>
    <property type="match status" value="1"/>
</dbReference>
<evidence type="ECO:0000313" key="9">
    <source>
        <dbReference type="EMBL" id="QGU96122.1"/>
    </source>
</evidence>
<dbReference type="GO" id="GO:0006355">
    <property type="term" value="P:regulation of DNA-templated transcription"/>
    <property type="evidence" value="ECO:0007669"/>
    <property type="project" value="InterPro"/>
</dbReference>
<dbReference type="PRINTS" id="PR01590">
    <property type="entry name" value="HTHFIS"/>
</dbReference>
<dbReference type="InterPro" id="IPR009057">
    <property type="entry name" value="Homeodomain-like_sf"/>
</dbReference>
<evidence type="ECO:0000256" key="5">
    <source>
        <dbReference type="ARBA" id="ARBA00023163"/>
    </source>
</evidence>
<dbReference type="PANTHER" id="PTHR32071:SF57">
    <property type="entry name" value="C4-DICARBOXYLATE TRANSPORT TRANSCRIPTIONAL REGULATORY PROTEIN DCTD"/>
    <property type="match status" value="1"/>
</dbReference>
<dbReference type="InterPro" id="IPR002197">
    <property type="entry name" value="HTH_Fis"/>
</dbReference>
<evidence type="ECO:0000313" key="10">
    <source>
        <dbReference type="Proteomes" id="UP000422764"/>
    </source>
</evidence>
<dbReference type="Gene3D" id="3.40.50.300">
    <property type="entry name" value="P-loop containing nucleotide triphosphate hydrolases"/>
    <property type="match status" value="1"/>
</dbReference>
<dbReference type="SUPFAM" id="SSF52540">
    <property type="entry name" value="P-loop containing nucleoside triphosphate hydrolases"/>
    <property type="match status" value="1"/>
</dbReference>
<dbReference type="CDD" id="cd00009">
    <property type="entry name" value="AAA"/>
    <property type="match status" value="1"/>
</dbReference>
<dbReference type="InterPro" id="IPR025943">
    <property type="entry name" value="Sigma_54_int_dom_ATP-bd_2"/>
</dbReference>
<dbReference type="InterPro" id="IPR002078">
    <property type="entry name" value="Sigma_54_int"/>
</dbReference>
<dbReference type="GO" id="GO:0005524">
    <property type="term" value="F:ATP binding"/>
    <property type="evidence" value="ECO:0007669"/>
    <property type="project" value="UniProtKB-KW"/>
</dbReference>
<protein>
    <submittedName>
        <fullName evidence="9">PAS domain S-box protein</fullName>
    </submittedName>
</protein>
<gene>
    <name evidence="9" type="ORF">GOM49_14380</name>
</gene>
<dbReference type="InterPro" id="IPR058031">
    <property type="entry name" value="AAA_lid_NorR"/>
</dbReference>
<dbReference type="CDD" id="cd00130">
    <property type="entry name" value="PAS"/>
    <property type="match status" value="1"/>
</dbReference>
<feature type="domain" description="PAS" evidence="8">
    <location>
        <begin position="67"/>
        <end position="114"/>
    </location>
</feature>
<evidence type="ECO:0000256" key="2">
    <source>
        <dbReference type="ARBA" id="ARBA00022840"/>
    </source>
</evidence>
<reference evidence="9 10" key="1">
    <citation type="submission" date="2019-12" db="EMBL/GenBank/DDBJ databases">
        <title>Genome sequenceing of Clostridium bovifaecis.</title>
        <authorList>
            <person name="Yao Y."/>
        </authorList>
    </citation>
    <scope>NUCLEOTIDE SEQUENCE [LARGE SCALE GENOMIC DNA]</scope>
    <source>
        <strain evidence="9 10">BXX</strain>
    </source>
</reference>
<evidence type="ECO:0000256" key="3">
    <source>
        <dbReference type="ARBA" id="ARBA00023015"/>
    </source>
</evidence>
<evidence type="ECO:0000259" key="8">
    <source>
        <dbReference type="PROSITE" id="PS50112"/>
    </source>
</evidence>
<dbReference type="Gene3D" id="1.10.10.60">
    <property type="entry name" value="Homeodomain-like"/>
    <property type="match status" value="1"/>
</dbReference>
<dbReference type="FunFam" id="3.40.50.300:FF:000006">
    <property type="entry name" value="DNA-binding transcriptional regulator NtrC"/>
    <property type="match status" value="1"/>
</dbReference>
<evidence type="ECO:0000256" key="4">
    <source>
        <dbReference type="ARBA" id="ARBA00023125"/>
    </source>
</evidence>
<dbReference type="Pfam" id="PF02954">
    <property type="entry name" value="HTH_8"/>
    <property type="match status" value="1"/>
</dbReference>
<dbReference type="Pfam" id="PF00158">
    <property type="entry name" value="Sigma54_activat"/>
    <property type="match status" value="1"/>
</dbReference>
<dbReference type="Proteomes" id="UP000422764">
    <property type="component" value="Chromosome"/>
</dbReference>
<organism evidence="9 10">
    <name type="scientific">Clostridium bovifaecis</name>
    <dbReference type="NCBI Taxonomy" id="2184719"/>
    <lineage>
        <taxon>Bacteria</taxon>
        <taxon>Bacillati</taxon>
        <taxon>Bacillota</taxon>
        <taxon>Clostridia</taxon>
        <taxon>Eubacteriales</taxon>
        <taxon>Clostridiaceae</taxon>
        <taxon>Clostridium</taxon>
    </lineage>
</organism>
<keyword evidence="3" id="KW-0805">Transcription regulation</keyword>
<dbReference type="GO" id="GO:0043565">
    <property type="term" value="F:sequence-specific DNA binding"/>
    <property type="evidence" value="ECO:0007669"/>
    <property type="project" value="InterPro"/>
</dbReference>
<dbReference type="EMBL" id="CP046522">
    <property type="protein sequence ID" value="QGU96122.1"/>
    <property type="molecule type" value="Genomic_DNA"/>
</dbReference>
<evidence type="ECO:0000259" key="7">
    <source>
        <dbReference type="PROSITE" id="PS50045"/>
    </source>
</evidence>
<dbReference type="PROSITE" id="PS50112">
    <property type="entry name" value="PAS"/>
    <property type="match status" value="1"/>
</dbReference>